<dbReference type="PANTHER" id="PTHR11435">
    <property type="entry name" value="NADH UBIQUINONE OXIDOREDUCTASE SUBUNIT ND6"/>
    <property type="match status" value="1"/>
</dbReference>
<keyword evidence="9" id="KW-0249">Electron transport</keyword>
<feature type="transmembrane region" description="Helical" evidence="16">
    <location>
        <begin position="41"/>
        <end position="66"/>
    </location>
</feature>
<reference evidence="17" key="1">
    <citation type="journal article" date="2019" name="Appl. Entomol. Zool. (Jpn.)">
        <title>Qualitative real-time PCR identification of the khapra beetle, Trogoderma granarium (Coleoptera: Dermestidae).</title>
        <authorList>
            <person name="Furui S."/>
            <person name="Miyanoshita A."/>
            <person name="Imamura T."/>
            <person name="Minegishi Y."/>
            <person name="Kokutani R."/>
        </authorList>
    </citation>
    <scope>NUCLEOTIDE SEQUENCE</scope>
    <source>
        <strain evidence="17">NFRI</strain>
    </source>
</reference>
<protein>
    <recommendedName>
        <fullName evidence="4">NADH-ubiquinone oxidoreductase chain 6</fullName>
        <ecNumber evidence="3">7.1.1.2</ecNumber>
    </recommendedName>
    <alternativeName>
        <fullName evidence="14">NADH dehydrogenase subunit 6</fullName>
    </alternativeName>
</protein>
<keyword evidence="5" id="KW-0813">Transport</keyword>
<dbReference type="InterPro" id="IPR050269">
    <property type="entry name" value="ComplexI_Subunit6"/>
</dbReference>
<dbReference type="EMBL" id="LC380993">
    <property type="protein sequence ID" value="BBE06956.1"/>
    <property type="molecule type" value="Genomic_DNA"/>
</dbReference>
<dbReference type="EC" id="7.1.1.2" evidence="3"/>
<keyword evidence="13 16" id="KW-0472">Membrane</keyword>
<sequence length="165" mass="18810">MSMLMSLSLTLSTIFIMLNHPLSMGLTLLMQTLFMTVISGYINLSFWFSYIMFMIMIGGMLVLFIYMTSIASNEKFKFSMTITTLSILTTLASTTNWLEKFFPTMKINNIDSMTTLTTSKLSMSMTKYFMNLSIPLMLMVIIFLLITLIAVVKITNVNYGALRQK</sequence>
<evidence type="ECO:0000256" key="6">
    <source>
        <dbReference type="ARBA" id="ARBA00022660"/>
    </source>
</evidence>
<comment type="catalytic activity">
    <reaction evidence="15">
        <text>a ubiquinone + NADH + 5 H(+)(in) = a ubiquinol + NAD(+) + 4 H(+)(out)</text>
        <dbReference type="Rhea" id="RHEA:29091"/>
        <dbReference type="Rhea" id="RHEA-COMP:9565"/>
        <dbReference type="Rhea" id="RHEA-COMP:9566"/>
        <dbReference type="ChEBI" id="CHEBI:15378"/>
        <dbReference type="ChEBI" id="CHEBI:16389"/>
        <dbReference type="ChEBI" id="CHEBI:17976"/>
        <dbReference type="ChEBI" id="CHEBI:57540"/>
        <dbReference type="ChEBI" id="CHEBI:57945"/>
        <dbReference type="EC" id="7.1.1.2"/>
    </reaction>
</comment>
<evidence type="ECO:0000256" key="11">
    <source>
        <dbReference type="ARBA" id="ARBA00023027"/>
    </source>
</evidence>
<dbReference type="GO" id="GO:0031966">
    <property type="term" value="C:mitochondrial membrane"/>
    <property type="evidence" value="ECO:0007669"/>
    <property type="project" value="UniProtKB-SubCell"/>
</dbReference>
<keyword evidence="10 16" id="KW-1133">Transmembrane helix</keyword>
<dbReference type="PANTHER" id="PTHR11435:SF1">
    <property type="entry name" value="NADH-UBIQUINONE OXIDOREDUCTASE CHAIN 6"/>
    <property type="match status" value="1"/>
</dbReference>
<accession>A0A5H2V5E6</accession>
<feature type="transmembrane region" description="Helical" evidence="16">
    <location>
        <begin position="132"/>
        <end position="155"/>
    </location>
</feature>
<evidence type="ECO:0000256" key="14">
    <source>
        <dbReference type="ARBA" id="ARBA00031019"/>
    </source>
</evidence>
<name>A0A5H2V5E6_9COLE</name>
<comment type="subcellular location">
    <subcellularLocation>
        <location evidence="1">Mitochondrion membrane</location>
        <topology evidence="1">Multi-pass membrane protein</topology>
    </subcellularLocation>
</comment>
<evidence type="ECO:0000256" key="1">
    <source>
        <dbReference type="ARBA" id="ARBA00004225"/>
    </source>
</evidence>
<keyword evidence="12 17" id="KW-0496">Mitochondrion</keyword>
<feature type="transmembrane region" description="Helical" evidence="16">
    <location>
        <begin position="78"/>
        <end position="98"/>
    </location>
</feature>
<keyword evidence="8" id="KW-1278">Translocase</keyword>
<dbReference type="AlphaFoldDB" id="A0A5H2V5E6"/>
<evidence type="ECO:0000256" key="2">
    <source>
        <dbReference type="ARBA" id="ARBA00005698"/>
    </source>
</evidence>
<dbReference type="GO" id="GO:0008137">
    <property type="term" value="F:NADH dehydrogenase (ubiquinone) activity"/>
    <property type="evidence" value="ECO:0007669"/>
    <property type="project" value="UniProtKB-EC"/>
</dbReference>
<geneLocation type="mitochondrion" evidence="17"/>
<evidence type="ECO:0000256" key="9">
    <source>
        <dbReference type="ARBA" id="ARBA00022982"/>
    </source>
</evidence>
<evidence type="ECO:0000313" key="17">
    <source>
        <dbReference type="EMBL" id="BBE06956.1"/>
    </source>
</evidence>
<evidence type="ECO:0000256" key="13">
    <source>
        <dbReference type="ARBA" id="ARBA00023136"/>
    </source>
</evidence>
<evidence type="ECO:0000256" key="4">
    <source>
        <dbReference type="ARBA" id="ARBA00021095"/>
    </source>
</evidence>
<evidence type="ECO:0000256" key="10">
    <source>
        <dbReference type="ARBA" id="ARBA00022989"/>
    </source>
</evidence>
<evidence type="ECO:0000256" key="16">
    <source>
        <dbReference type="SAM" id="Phobius"/>
    </source>
</evidence>
<comment type="similarity">
    <text evidence="2">Belongs to the complex I subunit 6 family.</text>
</comment>
<evidence type="ECO:0000256" key="5">
    <source>
        <dbReference type="ARBA" id="ARBA00022448"/>
    </source>
</evidence>
<keyword evidence="6" id="KW-0679">Respiratory chain</keyword>
<gene>
    <name evidence="17" type="primary">ND6</name>
</gene>
<proteinExistence type="inferred from homology"/>
<keyword evidence="7 16" id="KW-0812">Transmembrane</keyword>
<keyword evidence="11" id="KW-0520">NAD</keyword>
<evidence type="ECO:0000256" key="7">
    <source>
        <dbReference type="ARBA" id="ARBA00022692"/>
    </source>
</evidence>
<evidence type="ECO:0000256" key="3">
    <source>
        <dbReference type="ARBA" id="ARBA00012944"/>
    </source>
</evidence>
<evidence type="ECO:0000256" key="15">
    <source>
        <dbReference type="ARBA" id="ARBA00049551"/>
    </source>
</evidence>
<evidence type="ECO:0000256" key="8">
    <source>
        <dbReference type="ARBA" id="ARBA00022967"/>
    </source>
</evidence>
<organism evidence="17">
    <name type="scientific">Anthrenus verbasci</name>
    <name type="common">variegated carpet beetle</name>
    <dbReference type="NCBI Taxonomy" id="295669"/>
    <lineage>
        <taxon>Eukaryota</taxon>
        <taxon>Metazoa</taxon>
        <taxon>Ecdysozoa</taxon>
        <taxon>Arthropoda</taxon>
        <taxon>Hexapoda</taxon>
        <taxon>Insecta</taxon>
        <taxon>Pterygota</taxon>
        <taxon>Neoptera</taxon>
        <taxon>Endopterygota</taxon>
        <taxon>Coleoptera</taxon>
        <taxon>Polyphaga</taxon>
        <taxon>Bostrichiformia</taxon>
        <taxon>Dermestidae</taxon>
        <taxon>Megatominae</taxon>
        <taxon>Anthrenus</taxon>
    </lineage>
</organism>
<evidence type="ECO:0000256" key="12">
    <source>
        <dbReference type="ARBA" id="ARBA00023128"/>
    </source>
</evidence>